<keyword evidence="2" id="KW-1185">Reference proteome</keyword>
<evidence type="ECO:0000313" key="2">
    <source>
        <dbReference type="Proteomes" id="UP001346869"/>
    </source>
</evidence>
<name>A0AAN7XYH7_ELEMC</name>
<dbReference type="Proteomes" id="UP001346869">
    <property type="component" value="Unassembled WGS sequence"/>
</dbReference>
<dbReference type="AlphaFoldDB" id="A0AAN7XYH7"/>
<proteinExistence type="predicted"/>
<comment type="caution">
    <text evidence="1">The sequence shown here is derived from an EMBL/GenBank/DDBJ whole genome shotgun (WGS) entry which is preliminary data.</text>
</comment>
<evidence type="ECO:0000313" key="1">
    <source>
        <dbReference type="EMBL" id="KAK5868390.1"/>
    </source>
</evidence>
<reference evidence="1 2" key="1">
    <citation type="journal article" date="2023" name="Genes (Basel)">
        <title>Chromosome-Level Genome Assembly and Circadian Gene Repertoire of the Patagonia Blennie Eleginops maclovinus-The Closest Ancestral Proxy of Antarctic Cryonotothenioids.</title>
        <authorList>
            <person name="Cheng C.C."/>
            <person name="Rivera-Colon A.G."/>
            <person name="Minhas B.F."/>
            <person name="Wilson L."/>
            <person name="Rayamajhi N."/>
            <person name="Vargas-Chacoff L."/>
            <person name="Catchen J.M."/>
        </authorList>
    </citation>
    <scope>NUCLEOTIDE SEQUENCE [LARGE SCALE GENOMIC DNA]</scope>
    <source>
        <strain evidence="1">JMC-PN-2008</strain>
    </source>
</reference>
<dbReference type="EMBL" id="JAUZQC010000007">
    <property type="protein sequence ID" value="KAK5868390.1"/>
    <property type="molecule type" value="Genomic_DNA"/>
</dbReference>
<organism evidence="1 2">
    <name type="scientific">Eleginops maclovinus</name>
    <name type="common">Patagonian blennie</name>
    <name type="synonym">Eleginus maclovinus</name>
    <dbReference type="NCBI Taxonomy" id="56733"/>
    <lineage>
        <taxon>Eukaryota</taxon>
        <taxon>Metazoa</taxon>
        <taxon>Chordata</taxon>
        <taxon>Craniata</taxon>
        <taxon>Vertebrata</taxon>
        <taxon>Euteleostomi</taxon>
        <taxon>Actinopterygii</taxon>
        <taxon>Neopterygii</taxon>
        <taxon>Teleostei</taxon>
        <taxon>Neoteleostei</taxon>
        <taxon>Acanthomorphata</taxon>
        <taxon>Eupercaria</taxon>
        <taxon>Perciformes</taxon>
        <taxon>Notothenioidei</taxon>
        <taxon>Eleginopidae</taxon>
        <taxon>Eleginops</taxon>
    </lineage>
</organism>
<gene>
    <name evidence="1" type="ORF">PBY51_009413</name>
</gene>
<accession>A0AAN7XYH7</accession>
<protein>
    <submittedName>
        <fullName evidence="1">Uncharacterized protein</fullName>
    </submittedName>
</protein>
<sequence length="103" mass="11072">MMKWIQTQQSYSCSALIGKNARETEAHKNATVRVLYFLGGGKGGDSLIHVTLHLRLAASSTCSETTNPSASQGPGRLCPSMWIDTMCGVDIIRLTALAVFVLS</sequence>
<reference evidence="1 2" key="2">
    <citation type="journal article" date="2023" name="Mol. Biol. Evol.">
        <title>Genomics of Secondarily Temperate Adaptation in the Only Non-Antarctic Icefish.</title>
        <authorList>
            <person name="Rivera-Colon A.G."/>
            <person name="Rayamajhi N."/>
            <person name="Minhas B.F."/>
            <person name="Madrigal G."/>
            <person name="Bilyk K.T."/>
            <person name="Yoon V."/>
            <person name="Hune M."/>
            <person name="Gregory S."/>
            <person name="Cheng C.H.C."/>
            <person name="Catchen J.M."/>
        </authorList>
    </citation>
    <scope>NUCLEOTIDE SEQUENCE [LARGE SCALE GENOMIC DNA]</scope>
    <source>
        <strain evidence="1">JMC-PN-2008</strain>
    </source>
</reference>